<dbReference type="Proteomes" id="UP001320420">
    <property type="component" value="Unassembled WGS sequence"/>
</dbReference>
<dbReference type="AlphaFoldDB" id="A0AAN9YHT0"/>
<organism evidence="1 2">
    <name type="scientific">Diatrype stigma</name>
    <dbReference type="NCBI Taxonomy" id="117547"/>
    <lineage>
        <taxon>Eukaryota</taxon>
        <taxon>Fungi</taxon>
        <taxon>Dikarya</taxon>
        <taxon>Ascomycota</taxon>
        <taxon>Pezizomycotina</taxon>
        <taxon>Sordariomycetes</taxon>
        <taxon>Xylariomycetidae</taxon>
        <taxon>Xylariales</taxon>
        <taxon>Diatrypaceae</taxon>
        <taxon>Diatrype</taxon>
    </lineage>
</organism>
<keyword evidence="2" id="KW-1185">Reference proteome</keyword>
<gene>
    <name evidence="1" type="ORF">SLS62_010650</name>
</gene>
<comment type="caution">
    <text evidence="1">The sequence shown here is derived from an EMBL/GenBank/DDBJ whole genome shotgun (WGS) entry which is preliminary data.</text>
</comment>
<evidence type="ECO:0000313" key="1">
    <source>
        <dbReference type="EMBL" id="KAK7743327.1"/>
    </source>
</evidence>
<protein>
    <submittedName>
        <fullName evidence="1">Uncharacterized protein</fullName>
    </submittedName>
</protein>
<name>A0AAN9YHT0_9PEZI</name>
<dbReference type="EMBL" id="JAKJXP020000139">
    <property type="protein sequence ID" value="KAK7743327.1"/>
    <property type="molecule type" value="Genomic_DNA"/>
</dbReference>
<proteinExistence type="predicted"/>
<evidence type="ECO:0000313" key="2">
    <source>
        <dbReference type="Proteomes" id="UP001320420"/>
    </source>
</evidence>
<sequence>MCKQSYLNFEACGCQLRHRLLECHYGRTSPECKYVRSLLVRARSDRCPYHKRVQQQREEAWAFYWASRGRRLWPAPPLFSQPIPALEQPIPNEEMEVDTAYSDLFP</sequence>
<accession>A0AAN9YHT0</accession>
<reference evidence="1 2" key="1">
    <citation type="submission" date="2024-02" db="EMBL/GenBank/DDBJ databases">
        <title>De novo assembly and annotation of 12 fungi associated with fruit tree decline syndrome in Ontario, Canada.</title>
        <authorList>
            <person name="Sulman M."/>
            <person name="Ellouze W."/>
            <person name="Ilyukhin E."/>
        </authorList>
    </citation>
    <scope>NUCLEOTIDE SEQUENCE [LARGE SCALE GENOMIC DNA]</scope>
    <source>
        <strain evidence="1 2">M11/M66-122</strain>
    </source>
</reference>